<organism evidence="2 3">
    <name type="scientific">candidate division WOR-1 bacterium RIFOXYC2_FULL_46_14</name>
    <dbReference type="NCBI Taxonomy" id="1802587"/>
    <lineage>
        <taxon>Bacteria</taxon>
        <taxon>Bacillati</taxon>
        <taxon>Saganbacteria</taxon>
    </lineage>
</organism>
<keyword evidence="1" id="KW-1133">Transmembrane helix</keyword>
<accession>A0A1F4U3C8</accession>
<evidence type="ECO:0000313" key="3">
    <source>
        <dbReference type="Proteomes" id="UP000179242"/>
    </source>
</evidence>
<proteinExistence type="predicted"/>
<dbReference type="InterPro" id="IPR019277">
    <property type="entry name" value="DUF2304"/>
</dbReference>
<sequence>MSIRVQLAIVVLALLLLGFIFDLLRRKKISEAITLWWLFIIILMIFLTLNQDFLSRIKDVFGVALPFSVLLLFSSCFILVMLIYFSMKISVLSIQIKDIAQEFAIFKAVASENQNKKEQQSAK</sequence>
<protein>
    <recommendedName>
        <fullName evidence="4">DUF2304 domain-containing protein</fullName>
    </recommendedName>
</protein>
<name>A0A1F4U3C8_UNCSA</name>
<dbReference type="Pfam" id="PF10066">
    <property type="entry name" value="DUF2304"/>
    <property type="match status" value="1"/>
</dbReference>
<keyword evidence="1" id="KW-0472">Membrane</keyword>
<gene>
    <name evidence="2" type="ORF">A2438_07990</name>
</gene>
<dbReference type="AlphaFoldDB" id="A0A1F4U3C8"/>
<dbReference type="Proteomes" id="UP000179242">
    <property type="component" value="Unassembled WGS sequence"/>
</dbReference>
<feature type="transmembrane region" description="Helical" evidence="1">
    <location>
        <begin position="36"/>
        <end position="54"/>
    </location>
</feature>
<comment type="caution">
    <text evidence="2">The sequence shown here is derived from an EMBL/GenBank/DDBJ whole genome shotgun (WGS) entry which is preliminary data.</text>
</comment>
<feature type="transmembrane region" description="Helical" evidence="1">
    <location>
        <begin position="60"/>
        <end position="85"/>
    </location>
</feature>
<feature type="transmembrane region" description="Helical" evidence="1">
    <location>
        <begin position="6"/>
        <end position="24"/>
    </location>
</feature>
<keyword evidence="1" id="KW-0812">Transmembrane</keyword>
<evidence type="ECO:0008006" key="4">
    <source>
        <dbReference type="Google" id="ProtNLM"/>
    </source>
</evidence>
<dbReference type="EMBL" id="MEUJ01000008">
    <property type="protein sequence ID" value="OGC39485.1"/>
    <property type="molecule type" value="Genomic_DNA"/>
</dbReference>
<reference evidence="2 3" key="1">
    <citation type="journal article" date="2016" name="Nat. Commun.">
        <title>Thousands of microbial genomes shed light on interconnected biogeochemical processes in an aquifer system.</title>
        <authorList>
            <person name="Anantharaman K."/>
            <person name="Brown C.T."/>
            <person name="Hug L.A."/>
            <person name="Sharon I."/>
            <person name="Castelle C.J."/>
            <person name="Probst A.J."/>
            <person name="Thomas B.C."/>
            <person name="Singh A."/>
            <person name="Wilkins M.J."/>
            <person name="Karaoz U."/>
            <person name="Brodie E.L."/>
            <person name="Williams K.H."/>
            <person name="Hubbard S.S."/>
            <person name="Banfield J.F."/>
        </authorList>
    </citation>
    <scope>NUCLEOTIDE SEQUENCE [LARGE SCALE GENOMIC DNA]</scope>
</reference>
<evidence type="ECO:0000256" key="1">
    <source>
        <dbReference type="SAM" id="Phobius"/>
    </source>
</evidence>
<evidence type="ECO:0000313" key="2">
    <source>
        <dbReference type="EMBL" id="OGC39485.1"/>
    </source>
</evidence>